<protein>
    <submittedName>
        <fullName evidence="8">ABC-type transporter, integral membrane subunit</fullName>
    </submittedName>
</protein>
<dbReference type="eggNOG" id="COG4177">
    <property type="taxonomic scope" value="Bacteria"/>
</dbReference>
<dbReference type="InterPro" id="IPR001851">
    <property type="entry name" value="ABC_transp_permease"/>
</dbReference>
<dbReference type="Pfam" id="PF02653">
    <property type="entry name" value="BPD_transp_2"/>
    <property type="match status" value="1"/>
</dbReference>
<keyword evidence="3 7" id="KW-0812">Transmembrane</keyword>
<keyword evidence="4 7" id="KW-1133">Transmembrane helix</keyword>
<name>F4CJP3_PSEUX</name>
<dbReference type="EMBL" id="CP002593">
    <property type="protein sequence ID" value="AEA25903.1"/>
    <property type="molecule type" value="Genomic_DNA"/>
</dbReference>
<evidence type="ECO:0000256" key="2">
    <source>
        <dbReference type="ARBA" id="ARBA00022475"/>
    </source>
</evidence>
<feature type="transmembrane region" description="Helical" evidence="7">
    <location>
        <begin position="165"/>
        <end position="185"/>
    </location>
</feature>
<dbReference type="Proteomes" id="UP000007809">
    <property type="component" value="Chromosome"/>
</dbReference>
<evidence type="ECO:0000256" key="4">
    <source>
        <dbReference type="ARBA" id="ARBA00022989"/>
    </source>
</evidence>
<evidence type="ECO:0000256" key="5">
    <source>
        <dbReference type="ARBA" id="ARBA00023136"/>
    </source>
</evidence>
<feature type="transmembrane region" description="Helical" evidence="7">
    <location>
        <begin position="116"/>
        <end position="136"/>
    </location>
</feature>
<accession>F4CJP3</accession>
<dbReference type="OrthoDB" id="9814461at2"/>
<dbReference type="PANTHER" id="PTHR30482">
    <property type="entry name" value="HIGH-AFFINITY BRANCHED-CHAIN AMINO ACID TRANSPORT SYSTEM PERMEASE"/>
    <property type="match status" value="1"/>
</dbReference>
<gene>
    <name evidence="8" type="ordered locus">Psed_3733</name>
</gene>
<evidence type="ECO:0000313" key="8">
    <source>
        <dbReference type="EMBL" id="AEA25903.1"/>
    </source>
</evidence>
<proteinExistence type="predicted"/>
<dbReference type="PANTHER" id="PTHR30482:SF10">
    <property type="entry name" value="HIGH-AFFINITY BRANCHED-CHAIN AMINO ACID TRANSPORT PROTEIN BRAE"/>
    <property type="match status" value="1"/>
</dbReference>
<evidence type="ECO:0000256" key="1">
    <source>
        <dbReference type="ARBA" id="ARBA00004651"/>
    </source>
</evidence>
<dbReference type="RefSeq" id="WP_013675822.1">
    <property type="nucleotide sequence ID" value="NC_015312.1"/>
</dbReference>
<dbReference type="GO" id="GO:0005886">
    <property type="term" value="C:plasma membrane"/>
    <property type="evidence" value="ECO:0007669"/>
    <property type="project" value="UniProtKB-SubCell"/>
</dbReference>
<feature type="transmembrane region" description="Helical" evidence="7">
    <location>
        <begin position="36"/>
        <end position="55"/>
    </location>
</feature>
<evidence type="ECO:0000256" key="6">
    <source>
        <dbReference type="SAM" id="MobiDB-lite"/>
    </source>
</evidence>
<comment type="subcellular location">
    <subcellularLocation>
        <location evidence="1">Cell membrane</location>
        <topology evidence="1">Multi-pass membrane protein</topology>
    </subcellularLocation>
</comment>
<feature type="transmembrane region" description="Helical" evidence="7">
    <location>
        <begin position="12"/>
        <end position="30"/>
    </location>
</feature>
<feature type="transmembrane region" description="Helical" evidence="7">
    <location>
        <begin position="88"/>
        <end position="109"/>
    </location>
</feature>
<dbReference type="KEGG" id="pdx:Psed_3733"/>
<dbReference type="HOGENOM" id="CLU_031365_2_0_11"/>
<keyword evidence="2" id="KW-1003">Cell membrane</keyword>
<sequence>MTALGKLLRSTGGLGTVVLVLVASLPLWFIQSSFVLSVATLTLIFMAASLGWNVISGFGGQISFGHSIFFGLGAYTTALLQVRYHLNAYVGVVLGVVVAVVLAVLLGAVTLRLRGIYFSLATFALTLVFAILTGHYEGFTGGEVGLTLPLLGDAPGQFSFDNKVVFYWIATLLAALAFVATWLVLRSRLGLQLRAIQADQEAAQASGVLAFRVKLVGLAISAVPAALAGSVYMQYVAFIDPDSAFGATVATQIAVIAFVGGAGKLWGPVIGAVILVPLQQLLNSSLSAYPAGFNLVVYALVVLVILWIEPRGIMSMRIRRRTPRPPARDAAPPGDSVPDPRPVDAVSATPSVPTSRNGS</sequence>
<evidence type="ECO:0000256" key="3">
    <source>
        <dbReference type="ARBA" id="ARBA00022692"/>
    </source>
</evidence>
<feature type="transmembrane region" description="Helical" evidence="7">
    <location>
        <begin position="288"/>
        <end position="308"/>
    </location>
</feature>
<organism evidence="8 9">
    <name type="scientific">Pseudonocardia dioxanivorans (strain ATCC 55486 / DSM 44775 / JCM 13855 / CB1190)</name>
    <dbReference type="NCBI Taxonomy" id="675635"/>
    <lineage>
        <taxon>Bacteria</taxon>
        <taxon>Bacillati</taxon>
        <taxon>Actinomycetota</taxon>
        <taxon>Actinomycetes</taxon>
        <taxon>Pseudonocardiales</taxon>
        <taxon>Pseudonocardiaceae</taxon>
        <taxon>Pseudonocardia</taxon>
    </lineage>
</organism>
<feature type="transmembrane region" description="Helical" evidence="7">
    <location>
        <begin position="62"/>
        <end position="82"/>
    </location>
</feature>
<feature type="compositionally biased region" description="Polar residues" evidence="6">
    <location>
        <begin position="348"/>
        <end position="359"/>
    </location>
</feature>
<feature type="transmembrane region" description="Helical" evidence="7">
    <location>
        <begin position="215"/>
        <end position="237"/>
    </location>
</feature>
<feature type="region of interest" description="Disordered" evidence="6">
    <location>
        <begin position="321"/>
        <end position="359"/>
    </location>
</feature>
<evidence type="ECO:0000256" key="7">
    <source>
        <dbReference type="SAM" id="Phobius"/>
    </source>
</evidence>
<keyword evidence="5 7" id="KW-0472">Membrane</keyword>
<dbReference type="CDD" id="cd06581">
    <property type="entry name" value="TM_PBP1_LivM_like"/>
    <property type="match status" value="1"/>
</dbReference>
<dbReference type="GO" id="GO:0015658">
    <property type="term" value="F:branched-chain amino acid transmembrane transporter activity"/>
    <property type="evidence" value="ECO:0007669"/>
    <property type="project" value="InterPro"/>
</dbReference>
<dbReference type="STRING" id="675635.Psed_3733"/>
<dbReference type="AlphaFoldDB" id="F4CJP3"/>
<dbReference type="InterPro" id="IPR043428">
    <property type="entry name" value="LivM-like"/>
</dbReference>
<reference evidence="8 9" key="1">
    <citation type="journal article" date="2011" name="J. Bacteriol.">
        <title>Genome sequence of the 1,4-dioxane-degrading Pseudonocardia dioxanivorans strain CB1190.</title>
        <authorList>
            <person name="Sales C.M."/>
            <person name="Mahendra S."/>
            <person name="Grostern A."/>
            <person name="Parales R.E."/>
            <person name="Goodwin L.A."/>
            <person name="Woyke T."/>
            <person name="Nolan M."/>
            <person name="Lapidus A."/>
            <person name="Chertkov O."/>
            <person name="Ovchinnikova G."/>
            <person name="Sczyrba A."/>
            <person name="Alvarez-Cohen L."/>
        </authorList>
    </citation>
    <scope>NUCLEOTIDE SEQUENCE [LARGE SCALE GENOMIC DNA]</scope>
    <source>
        <strain evidence="9">ATCC 55486 / DSM 44775 / JCM 13855 / CB1190</strain>
    </source>
</reference>
<keyword evidence="9" id="KW-1185">Reference proteome</keyword>
<evidence type="ECO:0000313" key="9">
    <source>
        <dbReference type="Proteomes" id="UP000007809"/>
    </source>
</evidence>